<evidence type="ECO:0000313" key="7">
    <source>
        <dbReference type="EMBL" id="ATQ74089.1"/>
    </source>
</evidence>
<name>A0A2D2DGM0_9BURK</name>
<dbReference type="InterPro" id="IPR037187">
    <property type="entry name" value="DnaK_N"/>
</dbReference>
<dbReference type="PANTHER" id="PTHR33823:SF4">
    <property type="entry name" value="GENERAL STRESS PROTEIN 16O"/>
    <property type="match status" value="1"/>
</dbReference>
<sequence length="131" mass="14176">MRPLADEQKKELRQRLDQARAALTAQVRVRMSGGEEPGMASHLAHLGQPDDMAQASEIGDTELALLEHEQARLREIDAAMVRVEEGVANVCGVCGDDIALARLLANPTAQTCIACQDQLERQAPPVRGPTL</sequence>
<dbReference type="AlphaFoldDB" id="A0A2D2DGM0"/>
<evidence type="ECO:0000256" key="4">
    <source>
        <dbReference type="PROSITE-ProRule" id="PRU00510"/>
    </source>
</evidence>
<dbReference type="InterPro" id="IPR000962">
    <property type="entry name" value="Znf_DskA_TraR"/>
</dbReference>
<feature type="zinc finger region" description="dksA C4-type" evidence="4">
    <location>
        <begin position="91"/>
        <end position="115"/>
    </location>
</feature>
<feature type="coiled-coil region" evidence="5">
    <location>
        <begin position="2"/>
        <end position="29"/>
    </location>
</feature>
<evidence type="ECO:0000256" key="2">
    <source>
        <dbReference type="ARBA" id="ARBA00022771"/>
    </source>
</evidence>
<dbReference type="PROSITE" id="PS51128">
    <property type="entry name" value="ZF_DKSA_2"/>
    <property type="match status" value="1"/>
</dbReference>
<keyword evidence="3" id="KW-0862">Zinc</keyword>
<evidence type="ECO:0000256" key="5">
    <source>
        <dbReference type="SAM" id="Coils"/>
    </source>
</evidence>
<proteinExistence type="predicted"/>
<reference evidence="7" key="1">
    <citation type="submission" date="2017-10" db="EMBL/GenBank/DDBJ databases">
        <title>Massilia psychrophilum sp. nov., a novel purple-pigmented bacterium isolated from Tianshan glacier, Xinjiang Municipality, China.</title>
        <authorList>
            <person name="Wang H."/>
        </authorList>
    </citation>
    <scope>NUCLEOTIDE SEQUENCE [LARGE SCALE GENOMIC DNA]</scope>
    <source>
        <strain evidence="7">B2</strain>
    </source>
</reference>
<dbReference type="GO" id="GO:0008270">
    <property type="term" value="F:zinc ion binding"/>
    <property type="evidence" value="ECO:0007669"/>
    <property type="project" value="UniProtKB-KW"/>
</dbReference>
<feature type="domain" description="Zinc finger DksA/TraR C4-type" evidence="6">
    <location>
        <begin position="90"/>
        <end position="121"/>
    </location>
</feature>
<protein>
    <recommendedName>
        <fullName evidence="6">Zinc finger DksA/TraR C4-type domain-containing protein</fullName>
    </recommendedName>
</protein>
<evidence type="ECO:0000259" key="6">
    <source>
        <dbReference type="Pfam" id="PF01258"/>
    </source>
</evidence>
<dbReference type="SUPFAM" id="SSF109635">
    <property type="entry name" value="DnaK suppressor protein DksA, alpha-hairpin domain"/>
    <property type="match status" value="1"/>
</dbReference>
<keyword evidence="5" id="KW-0175">Coiled coil</keyword>
<evidence type="ECO:0000256" key="3">
    <source>
        <dbReference type="ARBA" id="ARBA00022833"/>
    </source>
</evidence>
<evidence type="ECO:0000313" key="8">
    <source>
        <dbReference type="Proteomes" id="UP000229897"/>
    </source>
</evidence>
<dbReference type="Proteomes" id="UP000229897">
    <property type="component" value="Chromosome"/>
</dbReference>
<dbReference type="Pfam" id="PF01258">
    <property type="entry name" value="zf-dskA_traR"/>
    <property type="match status" value="1"/>
</dbReference>
<dbReference type="PANTHER" id="PTHR33823">
    <property type="entry name" value="RNA POLYMERASE-BINDING TRANSCRIPTION FACTOR DKSA-RELATED"/>
    <property type="match status" value="1"/>
</dbReference>
<accession>A0A2D2DGM0</accession>
<dbReference type="OrthoDB" id="9811543at2"/>
<evidence type="ECO:0000256" key="1">
    <source>
        <dbReference type="ARBA" id="ARBA00022723"/>
    </source>
</evidence>
<dbReference type="Gene3D" id="1.20.120.910">
    <property type="entry name" value="DksA, coiled-coil domain"/>
    <property type="match status" value="1"/>
</dbReference>
<keyword evidence="1" id="KW-0479">Metal-binding</keyword>
<dbReference type="KEGG" id="mass:CR152_05830"/>
<gene>
    <name evidence="7" type="ORF">CR152_05830</name>
</gene>
<organism evidence="7 8">
    <name type="scientific">Massilia violaceinigra</name>
    <dbReference type="NCBI Taxonomy" id="2045208"/>
    <lineage>
        <taxon>Bacteria</taxon>
        <taxon>Pseudomonadati</taxon>
        <taxon>Pseudomonadota</taxon>
        <taxon>Betaproteobacteria</taxon>
        <taxon>Burkholderiales</taxon>
        <taxon>Oxalobacteraceae</taxon>
        <taxon>Telluria group</taxon>
        <taxon>Massilia</taxon>
    </lineage>
</organism>
<dbReference type="SUPFAM" id="SSF57716">
    <property type="entry name" value="Glucocorticoid receptor-like (DNA-binding domain)"/>
    <property type="match status" value="1"/>
</dbReference>
<dbReference type="RefSeq" id="WP_099874078.1">
    <property type="nucleotide sequence ID" value="NZ_CP024608.1"/>
</dbReference>
<dbReference type="EMBL" id="CP024608">
    <property type="protein sequence ID" value="ATQ74089.1"/>
    <property type="molecule type" value="Genomic_DNA"/>
</dbReference>
<keyword evidence="8" id="KW-1185">Reference proteome</keyword>
<keyword evidence="2" id="KW-0863">Zinc-finger</keyword>